<organism evidence="1 2">
    <name type="scientific">Deinococcus xinjiangensis</name>
    <dbReference type="NCBI Taxonomy" id="457454"/>
    <lineage>
        <taxon>Bacteria</taxon>
        <taxon>Thermotogati</taxon>
        <taxon>Deinococcota</taxon>
        <taxon>Deinococci</taxon>
        <taxon>Deinococcales</taxon>
        <taxon>Deinococcaceae</taxon>
        <taxon>Deinococcus</taxon>
    </lineage>
</organism>
<protein>
    <submittedName>
        <fullName evidence="1">Uncharacterized protein</fullName>
    </submittedName>
</protein>
<evidence type="ECO:0000313" key="2">
    <source>
        <dbReference type="Proteomes" id="UP001458946"/>
    </source>
</evidence>
<dbReference type="EMBL" id="BAABRN010000040">
    <property type="protein sequence ID" value="GAA5503189.1"/>
    <property type="molecule type" value="Genomic_DNA"/>
</dbReference>
<accession>A0ABP9VD83</accession>
<gene>
    <name evidence="1" type="ORF">Dxin01_02938</name>
</gene>
<reference evidence="1 2" key="1">
    <citation type="submission" date="2024-02" db="EMBL/GenBank/DDBJ databases">
        <title>Deinococcus xinjiangensis NBRC 107630.</title>
        <authorList>
            <person name="Ichikawa N."/>
            <person name="Katano-Makiyama Y."/>
            <person name="Hidaka K."/>
        </authorList>
    </citation>
    <scope>NUCLEOTIDE SEQUENCE [LARGE SCALE GENOMIC DNA]</scope>
    <source>
        <strain evidence="1 2">NBRC 107630</strain>
    </source>
</reference>
<keyword evidence="2" id="KW-1185">Reference proteome</keyword>
<name>A0ABP9VD83_9DEIO</name>
<evidence type="ECO:0000313" key="1">
    <source>
        <dbReference type="EMBL" id="GAA5503189.1"/>
    </source>
</evidence>
<sequence>MAPGVVELGGKLFEGQTLTLELHAQSPFSPDQDRNAVSLAEMHRFICAKFTVQQSTLKSNFELFKV</sequence>
<proteinExistence type="predicted"/>
<dbReference type="Proteomes" id="UP001458946">
    <property type="component" value="Unassembled WGS sequence"/>
</dbReference>
<comment type="caution">
    <text evidence="1">The sequence shown here is derived from an EMBL/GenBank/DDBJ whole genome shotgun (WGS) entry which is preliminary data.</text>
</comment>